<sequence length="213" mass="24482">MVSITRKLIFFLVTVTFLFFQLPSAVTYATVEDMYKKPAENQGEQQGETDENSGEEPVVDSPNLFFSFLQLLIALALVIGLIIFISKFLQKKNGFLKRHKVIENYGGITVGSNKSIQTIKIGDRFYVIGVADNIELLMEITDNNTIEQLLSQEENTNDSISKIKEKITKSTSYSQDQNKNNFEKLFSKELHTMKEGRKNVYKKLRERKQDYDD</sequence>
<organism evidence="7 8">
    <name type="scientific">Gracilibacillus kekensis</name>
    <dbReference type="NCBI Taxonomy" id="1027249"/>
    <lineage>
        <taxon>Bacteria</taxon>
        <taxon>Bacillati</taxon>
        <taxon>Bacillota</taxon>
        <taxon>Bacilli</taxon>
        <taxon>Bacillales</taxon>
        <taxon>Bacillaceae</taxon>
        <taxon>Gracilibacillus</taxon>
    </lineage>
</organism>
<keyword evidence="8" id="KW-1185">Reference proteome</keyword>
<dbReference type="GO" id="GO:0044781">
    <property type="term" value="P:bacterial-type flagellum organization"/>
    <property type="evidence" value="ECO:0007669"/>
    <property type="project" value="InterPro"/>
</dbReference>
<protein>
    <submittedName>
        <fullName evidence="7">Flagellar protein FliO/FliZ</fullName>
    </submittedName>
</protein>
<evidence type="ECO:0000256" key="5">
    <source>
        <dbReference type="ARBA" id="ARBA00023136"/>
    </source>
</evidence>
<dbReference type="AlphaFoldDB" id="A0A1M7PGY9"/>
<feature type="transmembrane region" description="Helical" evidence="6">
    <location>
        <begin position="64"/>
        <end position="89"/>
    </location>
</feature>
<keyword evidence="4 6" id="KW-1133">Transmembrane helix</keyword>
<evidence type="ECO:0000313" key="8">
    <source>
        <dbReference type="Proteomes" id="UP000184184"/>
    </source>
</evidence>
<evidence type="ECO:0000256" key="3">
    <source>
        <dbReference type="ARBA" id="ARBA00022692"/>
    </source>
</evidence>
<dbReference type="GO" id="GO:0016020">
    <property type="term" value="C:membrane"/>
    <property type="evidence" value="ECO:0007669"/>
    <property type="project" value="InterPro"/>
</dbReference>
<dbReference type="RefSeq" id="WP_073201890.1">
    <property type="nucleotide sequence ID" value="NZ_FRCZ01000004.1"/>
</dbReference>
<keyword evidence="7" id="KW-0282">Flagellum</keyword>
<proteinExistence type="predicted"/>
<comment type="subcellular location">
    <subcellularLocation>
        <location evidence="1">Cell membrane</location>
    </subcellularLocation>
</comment>
<accession>A0A1M7PGY9</accession>
<keyword evidence="5 6" id="KW-0472">Membrane</keyword>
<keyword evidence="2" id="KW-1003">Cell membrane</keyword>
<dbReference type="EMBL" id="FRCZ01000004">
    <property type="protein sequence ID" value="SHN16329.1"/>
    <property type="molecule type" value="Genomic_DNA"/>
</dbReference>
<gene>
    <name evidence="7" type="ORF">SAMN05216179_2189</name>
</gene>
<evidence type="ECO:0000256" key="6">
    <source>
        <dbReference type="SAM" id="Phobius"/>
    </source>
</evidence>
<dbReference type="STRING" id="1027249.SAMN05216179_2189"/>
<keyword evidence="7" id="KW-0969">Cilium</keyword>
<dbReference type="InterPro" id="IPR022781">
    <property type="entry name" value="Flagellar_biosynth_FliO"/>
</dbReference>
<evidence type="ECO:0000256" key="4">
    <source>
        <dbReference type="ARBA" id="ARBA00022989"/>
    </source>
</evidence>
<keyword evidence="3 6" id="KW-0812">Transmembrane</keyword>
<reference evidence="7 8" key="1">
    <citation type="submission" date="2016-11" db="EMBL/GenBank/DDBJ databases">
        <authorList>
            <person name="Jaros S."/>
            <person name="Januszkiewicz K."/>
            <person name="Wedrychowicz H."/>
        </authorList>
    </citation>
    <scope>NUCLEOTIDE SEQUENCE [LARGE SCALE GENOMIC DNA]</scope>
    <source>
        <strain evidence="7 8">CGMCC 1.10681</strain>
    </source>
</reference>
<evidence type="ECO:0000256" key="2">
    <source>
        <dbReference type="ARBA" id="ARBA00022475"/>
    </source>
</evidence>
<dbReference type="Proteomes" id="UP000184184">
    <property type="component" value="Unassembled WGS sequence"/>
</dbReference>
<evidence type="ECO:0000256" key="1">
    <source>
        <dbReference type="ARBA" id="ARBA00004236"/>
    </source>
</evidence>
<keyword evidence="7" id="KW-0966">Cell projection</keyword>
<name>A0A1M7PGY9_9BACI</name>
<evidence type="ECO:0000313" key="7">
    <source>
        <dbReference type="EMBL" id="SHN16329.1"/>
    </source>
</evidence>
<dbReference type="Pfam" id="PF04347">
    <property type="entry name" value="FliO"/>
    <property type="match status" value="1"/>
</dbReference>